<dbReference type="AlphaFoldDB" id="A0A9N7W3N1"/>
<feature type="compositionally biased region" description="Basic and acidic residues" evidence="1">
    <location>
        <begin position="32"/>
        <end position="51"/>
    </location>
</feature>
<keyword evidence="3" id="KW-1185">Reference proteome</keyword>
<feature type="compositionally biased region" description="Polar residues" evidence="1">
    <location>
        <begin position="136"/>
        <end position="153"/>
    </location>
</feature>
<evidence type="ECO:0000313" key="3">
    <source>
        <dbReference type="Proteomes" id="UP001153269"/>
    </source>
</evidence>
<dbReference type="Proteomes" id="UP001153269">
    <property type="component" value="Unassembled WGS sequence"/>
</dbReference>
<evidence type="ECO:0000256" key="1">
    <source>
        <dbReference type="SAM" id="MobiDB-lite"/>
    </source>
</evidence>
<organism evidence="2 3">
    <name type="scientific">Pleuronectes platessa</name>
    <name type="common">European plaice</name>
    <dbReference type="NCBI Taxonomy" id="8262"/>
    <lineage>
        <taxon>Eukaryota</taxon>
        <taxon>Metazoa</taxon>
        <taxon>Chordata</taxon>
        <taxon>Craniata</taxon>
        <taxon>Vertebrata</taxon>
        <taxon>Euteleostomi</taxon>
        <taxon>Actinopterygii</taxon>
        <taxon>Neopterygii</taxon>
        <taxon>Teleostei</taxon>
        <taxon>Neoteleostei</taxon>
        <taxon>Acanthomorphata</taxon>
        <taxon>Carangaria</taxon>
        <taxon>Pleuronectiformes</taxon>
        <taxon>Pleuronectoidei</taxon>
        <taxon>Pleuronectidae</taxon>
        <taxon>Pleuronectes</taxon>
    </lineage>
</organism>
<sequence>MPSGTHHANTDGTETPKEAITFLMPFLNVTDAEDKQSESSAEEIKQEDSPKKNIIKPPMPPTKDRKPSSVPEDEPDKDEASKKRVLKPPTPPSKEAKSFITPIEEATEESNIEKMSEKSPDAWKITGAPPTPPNKPSSGSPFSSLKEPSQSRLNPHPPTPPSKEKKPSQPVPDQEVQGKADGNKKKDEDTRKETTGTAIETDEDGHSIFKEALENIKDDLCPSTEEQVSEEASREYVSSHSPLLTHKNKPEEPAQSDTQDSKEKPTISQPRPAPDTFDSSLQAEERISKNQVPSIVSSEEPYTDSFNLSPLLCHLPGEKKRKAEEKSVDSGQHSDNDSEGSGSEDTLAATTASLRGSQSGLDVLDAREDIIQISGQHSYNLQDITKPQVKSKVFPFPHSKPTIPLKPSTKVRSASIGDLLSDSLVCVQVRQHTIALAPNNSSPTDDVMQLETEVALEMEKTDELLSKMSQFKNKGDGEGKPENLLAEAMEKLRKADHVLREVKKLKIAKNPIYRKSW</sequence>
<feature type="compositionally biased region" description="Basic and acidic residues" evidence="1">
    <location>
        <begin position="316"/>
        <end position="336"/>
    </location>
</feature>
<gene>
    <name evidence="2" type="ORF">PLEPLA_LOCUS47417</name>
</gene>
<protein>
    <submittedName>
        <fullName evidence="2">Uncharacterized protein</fullName>
    </submittedName>
</protein>
<feature type="region of interest" description="Disordered" evidence="1">
    <location>
        <begin position="31"/>
        <end position="346"/>
    </location>
</feature>
<dbReference type="EMBL" id="CADEAL010004437">
    <property type="protein sequence ID" value="CAB1459580.1"/>
    <property type="molecule type" value="Genomic_DNA"/>
</dbReference>
<reference evidence="2" key="1">
    <citation type="submission" date="2020-03" db="EMBL/GenBank/DDBJ databases">
        <authorList>
            <person name="Weist P."/>
        </authorList>
    </citation>
    <scope>NUCLEOTIDE SEQUENCE</scope>
</reference>
<proteinExistence type="predicted"/>
<accession>A0A9N7W3N1</accession>
<name>A0A9N7W3N1_PLEPL</name>
<feature type="compositionally biased region" description="Basic and acidic residues" evidence="1">
    <location>
        <begin position="111"/>
        <end position="121"/>
    </location>
</feature>
<feature type="compositionally biased region" description="Basic and acidic residues" evidence="1">
    <location>
        <begin position="176"/>
        <end position="194"/>
    </location>
</feature>
<comment type="caution">
    <text evidence="2">The sequence shown here is derived from an EMBL/GenBank/DDBJ whole genome shotgun (WGS) entry which is preliminary data.</text>
</comment>
<feature type="compositionally biased region" description="Basic and acidic residues" evidence="1">
    <location>
        <begin position="204"/>
        <end position="220"/>
    </location>
</feature>
<evidence type="ECO:0000313" key="2">
    <source>
        <dbReference type="EMBL" id="CAB1459580.1"/>
    </source>
</evidence>